<evidence type="ECO:0000256" key="2">
    <source>
        <dbReference type="ARBA" id="ARBA00022806"/>
    </source>
</evidence>
<protein>
    <recommendedName>
        <fullName evidence="4">Helicase ATP-binding domain-containing protein</fullName>
    </recommendedName>
</protein>
<dbReference type="Pfam" id="PF00270">
    <property type="entry name" value="DEAD"/>
    <property type="match status" value="1"/>
</dbReference>
<dbReference type="SUPFAM" id="SSF52540">
    <property type="entry name" value="P-loop containing nucleoside triphosphate hydrolases"/>
    <property type="match status" value="2"/>
</dbReference>
<feature type="compositionally biased region" description="Low complexity" evidence="3">
    <location>
        <begin position="27"/>
        <end position="47"/>
    </location>
</feature>
<sequence length="1283" mass="143780">MHHRHQSKAAAAAATNRSAFVPAPQKASTAGTANANNTVNGSTNAVNNVPSAAGEAAEKAAAAAGGEEDAFITSRTFDVYWVDKTALMYRDGFVKTYDREQRKATIAVKQKSSIPIILRDMAPPEGSIFDPARKWEEEKQRREKAKAGDTAQADAEAKEKKKSGGGGGPKKNAKKPSAAEAIKESNAAEKVKKDLERDLMKLSNLKTLKTLQDATCDTPLGKIHRMLKMLHFAVSALKEGAVGASEAEVLDILWALEEMSLFKSCEEEIASEKSSKKESKSDDKKSKKDSKKEKDSKKDKKDSKDAKKDKSEKKEAVVLSTDAKGLKELLKENGDRFKDTLKYARKMMNGKKDIITFQLTEMPDRLPPLSRYNRHFKLEDWQCDILDAIDKRMSAVVCAPTSSGKTLLSTYTCNQTKGTVLFVLPSEVLVWQIAATYYEFFRGNVTIATDLITFQEITGGAQVYIGTPRAIEKCLIKARGIAGEEMKKGQREFMILDGGYSQFDYLVLDEVHTLNGPEGDALQRIIRACNCPFLALSATIGNAKQLQAWLSKVRNEHVAAVEIDAETEDVLLKEYFARFINLQRWVVVPSESKDGKKKMKMVKLHPVAAMTPERLQSEPDLIAALSMTPADMIDLWKRMKAIFPGTALEELDDPEHFFKAEAGQHHRITLNQTKEYETRLKARLTALSQSHAELYEKLRKAQLPPPLEAKKDVSDILYGVVQQLKDSDLLPAVAFQLDTYGAFSMFKTLLSMLESEQIAEFPDYRKNLIKLAREKAQMRKVAAGQASRVNAAEAEEEAKSGFTDETLTQEDTTKPHDKYVLSPVGKRLGFNEVEDIISDMKKSGESVDINHALIRGLRRGIAIYTNEVGFSCYRRQVQMLAQKGRLAVVFSDEALAYGVNMPFRSCVFCGDMGDSLTALIAQQMQGRAGRRGMDVQGNVVYLGMEWPYIENLMLGQITNVTGKEPRYPTMALQGAISASNDPNDMKHFVHDDNKPEFALAIRKMQRTQHCFPTITDEMMEWMAGSTLEDFCRGVDDTKYLGLSQRVIRGLGYVDEEMKLDMDHNVLSMVCEMNDYLPEGIHLCAVLEQLYLRFCYMKIKAFKEADSTQNDFLSVLLHVVDRVPAQEGEESLQEMLRVAPSEGKIVNDDALEMWLKTEEILIDQRDKINALDIDDSEKAKMHLVLPPAAAVGNVGPPLDKGVYEMIITKQKGFREDQSLERRNDLKNRIFKLGHICQIAHNNLQQPHGKYDALEVLFRRLFSNIKYSVADMMRQLTDQDDLTEV</sequence>
<keyword evidence="1" id="KW-0378">Hydrolase</keyword>
<comment type="caution">
    <text evidence="5">The sequence shown here is derived from an EMBL/GenBank/DDBJ whole genome shotgun (WGS) entry which is preliminary data.</text>
</comment>
<dbReference type="InterPro" id="IPR052431">
    <property type="entry name" value="SKI2_subfamily_helicases"/>
</dbReference>
<evidence type="ECO:0000259" key="4">
    <source>
        <dbReference type="PROSITE" id="PS51192"/>
    </source>
</evidence>
<dbReference type="Proteomes" id="UP001530293">
    <property type="component" value="Unassembled WGS sequence"/>
</dbReference>
<accession>A0ABD3M1L7</accession>
<dbReference type="GO" id="GO:0016787">
    <property type="term" value="F:hydrolase activity"/>
    <property type="evidence" value="ECO:0007669"/>
    <property type="project" value="UniProtKB-KW"/>
</dbReference>
<dbReference type="Gene3D" id="3.40.50.300">
    <property type="entry name" value="P-loop containing nucleotide triphosphate hydrolases"/>
    <property type="match status" value="2"/>
</dbReference>
<keyword evidence="2" id="KW-0067">ATP-binding</keyword>
<dbReference type="PROSITE" id="PS51192">
    <property type="entry name" value="HELICASE_ATP_BIND_1"/>
    <property type="match status" value="1"/>
</dbReference>
<evidence type="ECO:0000256" key="1">
    <source>
        <dbReference type="ARBA" id="ARBA00022801"/>
    </source>
</evidence>
<dbReference type="InterPro" id="IPR011545">
    <property type="entry name" value="DEAD/DEAH_box_helicase_dom"/>
</dbReference>
<dbReference type="InterPro" id="IPR014001">
    <property type="entry name" value="Helicase_ATP-bd"/>
</dbReference>
<keyword evidence="2" id="KW-0547">Nucleotide-binding</keyword>
<dbReference type="PANTHER" id="PTHR44533:SF4">
    <property type="entry name" value="DEAD_H RNA HELICASE, PUTATIVE-RELATED"/>
    <property type="match status" value="1"/>
</dbReference>
<feature type="region of interest" description="Disordered" evidence="3">
    <location>
        <begin position="122"/>
        <end position="190"/>
    </location>
</feature>
<feature type="compositionally biased region" description="Basic and acidic residues" evidence="3">
    <location>
        <begin position="131"/>
        <end position="147"/>
    </location>
</feature>
<evidence type="ECO:0000256" key="3">
    <source>
        <dbReference type="SAM" id="MobiDB-lite"/>
    </source>
</evidence>
<keyword evidence="6" id="KW-1185">Reference proteome</keyword>
<name>A0ABD3M1L7_9STRA</name>
<reference evidence="5 6" key="1">
    <citation type="submission" date="2024-10" db="EMBL/GenBank/DDBJ databases">
        <title>Updated reference genomes for cyclostephanoid diatoms.</title>
        <authorList>
            <person name="Roberts W.R."/>
            <person name="Alverson A.J."/>
        </authorList>
    </citation>
    <scope>NUCLEOTIDE SEQUENCE [LARGE SCALE GENOMIC DNA]</scope>
    <source>
        <strain evidence="5 6">AJA232-27</strain>
    </source>
</reference>
<feature type="domain" description="Helicase ATP-binding" evidence="4">
    <location>
        <begin position="386"/>
        <end position="558"/>
    </location>
</feature>
<dbReference type="SMART" id="SM00487">
    <property type="entry name" value="DEXDc"/>
    <property type="match status" value="1"/>
</dbReference>
<gene>
    <name evidence="5" type="ORF">ACHAWU_002805</name>
</gene>
<dbReference type="GO" id="GO:0004386">
    <property type="term" value="F:helicase activity"/>
    <property type="evidence" value="ECO:0007669"/>
    <property type="project" value="UniProtKB-KW"/>
</dbReference>
<dbReference type="PANTHER" id="PTHR44533">
    <property type="entry name" value="DEAD/H RNA HELICASE, PUTATIVE-RELATED"/>
    <property type="match status" value="1"/>
</dbReference>
<feature type="region of interest" description="Disordered" evidence="3">
    <location>
        <begin position="272"/>
        <end position="314"/>
    </location>
</feature>
<evidence type="ECO:0000313" key="6">
    <source>
        <dbReference type="Proteomes" id="UP001530293"/>
    </source>
</evidence>
<dbReference type="EMBL" id="JALLBG020000247">
    <property type="protein sequence ID" value="KAL3757885.1"/>
    <property type="molecule type" value="Genomic_DNA"/>
</dbReference>
<proteinExistence type="predicted"/>
<feature type="region of interest" description="Disordered" evidence="3">
    <location>
        <begin position="1"/>
        <end position="47"/>
    </location>
</feature>
<organism evidence="5 6">
    <name type="scientific">Discostella pseudostelligera</name>
    <dbReference type="NCBI Taxonomy" id="259834"/>
    <lineage>
        <taxon>Eukaryota</taxon>
        <taxon>Sar</taxon>
        <taxon>Stramenopiles</taxon>
        <taxon>Ochrophyta</taxon>
        <taxon>Bacillariophyta</taxon>
        <taxon>Coscinodiscophyceae</taxon>
        <taxon>Thalassiosirophycidae</taxon>
        <taxon>Stephanodiscales</taxon>
        <taxon>Stephanodiscaceae</taxon>
        <taxon>Discostella</taxon>
    </lineage>
</organism>
<dbReference type="InterPro" id="IPR027417">
    <property type="entry name" value="P-loop_NTPase"/>
</dbReference>
<feature type="compositionally biased region" description="Basic and acidic residues" evidence="3">
    <location>
        <begin position="181"/>
        <end position="190"/>
    </location>
</feature>
<keyword evidence="2" id="KW-0347">Helicase</keyword>
<evidence type="ECO:0000313" key="5">
    <source>
        <dbReference type="EMBL" id="KAL3757885.1"/>
    </source>
</evidence>